<keyword evidence="1" id="KW-0732">Signal</keyword>
<gene>
    <name evidence="2" type="ORF">SAMN06296036_110107</name>
</gene>
<dbReference type="Proteomes" id="UP000192907">
    <property type="component" value="Unassembled WGS sequence"/>
</dbReference>
<feature type="chain" id="PRO_5012734899" description="Outer membrane protein beta-barrel domain-containing protein" evidence="1">
    <location>
        <begin position="27"/>
        <end position="243"/>
    </location>
</feature>
<evidence type="ECO:0008006" key="4">
    <source>
        <dbReference type="Google" id="ProtNLM"/>
    </source>
</evidence>
<sequence>MNLKSKTSLVSWLVTLGLLFSSRAWGNTDAPLEYRHSAWSIGLTFKNHILRSPQENNFLGTAAAIQLGRTYVYHRWIAGLSLDVLTGPYESPERQNIVVDFTGTGASGYIGYGLSGEPTLQSGTLDYGLILNLGYGDMIGRSVSQRVRTSEDDEPVNNWVMRINDFSIAPAIFVSWLKPARPEGNSPELLVTRIEGVFVHFGALFPIQTKYKLQYDQGESTFNDNGDLKGHTWFLAITALIGV</sequence>
<protein>
    <recommendedName>
        <fullName evidence="4">Outer membrane protein beta-barrel domain-containing protein</fullName>
    </recommendedName>
</protein>
<feature type="signal peptide" evidence="1">
    <location>
        <begin position="1"/>
        <end position="26"/>
    </location>
</feature>
<dbReference type="STRING" id="1513793.SAMN06296036_110107"/>
<dbReference type="EMBL" id="FWZT01000010">
    <property type="protein sequence ID" value="SMF33898.1"/>
    <property type="molecule type" value="Genomic_DNA"/>
</dbReference>
<dbReference type="OrthoDB" id="10009650at2"/>
<dbReference type="AlphaFoldDB" id="A0A1Y6BXE5"/>
<accession>A0A1Y6BXE5</accession>
<evidence type="ECO:0000256" key="1">
    <source>
        <dbReference type="SAM" id="SignalP"/>
    </source>
</evidence>
<keyword evidence="3" id="KW-1185">Reference proteome</keyword>
<organism evidence="2 3">
    <name type="scientific">Pseudobacteriovorax antillogorgiicola</name>
    <dbReference type="NCBI Taxonomy" id="1513793"/>
    <lineage>
        <taxon>Bacteria</taxon>
        <taxon>Pseudomonadati</taxon>
        <taxon>Bdellovibrionota</taxon>
        <taxon>Oligoflexia</taxon>
        <taxon>Oligoflexales</taxon>
        <taxon>Pseudobacteriovoracaceae</taxon>
        <taxon>Pseudobacteriovorax</taxon>
    </lineage>
</organism>
<evidence type="ECO:0000313" key="2">
    <source>
        <dbReference type="EMBL" id="SMF33898.1"/>
    </source>
</evidence>
<proteinExistence type="predicted"/>
<reference evidence="3" key="1">
    <citation type="submission" date="2017-04" db="EMBL/GenBank/DDBJ databases">
        <authorList>
            <person name="Varghese N."/>
            <person name="Submissions S."/>
        </authorList>
    </citation>
    <scope>NUCLEOTIDE SEQUENCE [LARGE SCALE GENOMIC DNA]</scope>
    <source>
        <strain evidence="3">RKEM611</strain>
    </source>
</reference>
<evidence type="ECO:0000313" key="3">
    <source>
        <dbReference type="Proteomes" id="UP000192907"/>
    </source>
</evidence>
<name>A0A1Y6BXE5_9BACT</name>